<evidence type="ECO:0000313" key="1">
    <source>
        <dbReference type="EMBL" id="QDU39334.1"/>
    </source>
</evidence>
<evidence type="ECO:0000313" key="2">
    <source>
        <dbReference type="Proteomes" id="UP000320496"/>
    </source>
</evidence>
<name>A0A517ZA21_9PLAN</name>
<dbReference type="RefSeq" id="WP_145370528.1">
    <property type="nucleotide sequence ID" value="NZ_CP036275.1"/>
</dbReference>
<dbReference type="Proteomes" id="UP000320496">
    <property type="component" value="Chromosome"/>
</dbReference>
<dbReference type="KEGG" id="mri:Mal4_36750"/>
<dbReference type="EMBL" id="CP036275">
    <property type="protein sequence ID" value="QDU39334.1"/>
    <property type="molecule type" value="Genomic_DNA"/>
</dbReference>
<accession>A0A517ZA21</accession>
<sequence>MTSVFRQQISRVFRRPREQPHAPRELADVDVMLLPRPVAVAYAARCAREVLPLFGSSWPGASPKVVEGLEHTLCVIEAPEEYVIDDEIARRSVMFLDQVVTSSTHAPAASRAARVIQATYSATHASQVRELAPATHELVMHAVRFTDEAVRCCNRPDDEKQQIVAALCDDFFRLHAFANSREIEDSDACSVRMLRRWGVLE</sequence>
<keyword evidence="2" id="KW-1185">Reference proteome</keyword>
<organism evidence="1 2">
    <name type="scientific">Maioricimonas rarisocia</name>
    <dbReference type="NCBI Taxonomy" id="2528026"/>
    <lineage>
        <taxon>Bacteria</taxon>
        <taxon>Pseudomonadati</taxon>
        <taxon>Planctomycetota</taxon>
        <taxon>Planctomycetia</taxon>
        <taxon>Planctomycetales</taxon>
        <taxon>Planctomycetaceae</taxon>
        <taxon>Maioricimonas</taxon>
    </lineage>
</organism>
<dbReference type="AlphaFoldDB" id="A0A517ZA21"/>
<gene>
    <name evidence="1" type="ORF">Mal4_36750</name>
</gene>
<reference evidence="1 2" key="1">
    <citation type="submission" date="2019-02" db="EMBL/GenBank/DDBJ databases">
        <title>Deep-cultivation of Planctomycetes and their phenomic and genomic characterization uncovers novel biology.</title>
        <authorList>
            <person name="Wiegand S."/>
            <person name="Jogler M."/>
            <person name="Boedeker C."/>
            <person name="Pinto D."/>
            <person name="Vollmers J."/>
            <person name="Rivas-Marin E."/>
            <person name="Kohn T."/>
            <person name="Peeters S.H."/>
            <person name="Heuer A."/>
            <person name="Rast P."/>
            <person name="Oberbeckmann S."/>
            <person name="Bunk B."/>
            <person name="Jeske O."/>
            <person name="Meyerdierks A."/>
            <person name="Storesund J.E."/>
            <person name="Kallscheuer N."/>
            <person name="Luecker S."/>
            <person name="Lage O.M."/>
            <person name="Pohl T."/>
            <person name="Merkel B.J."/>
            <person name="Hornburger P."/>
            <person name="Mueller R.-W."/>
            <person name="Bruemmer F."/>
            <person name="Labrenz M."/>
            <person name="Spormann A.M."/>
            <person name="Op den Camp H."/>
            <person name="Overmann J."/>
            <person name="Amann R."/>
            <person name="Jetten M.S.M."/>
            <person name="Mascher T."/>
            <person name="Medema M.H."/>
            <person name="Devos D.P."/>
            <person name="Kaster A.-K."/>
            <person name="Ovreas L."/>
            <person name="Rohde M."/>
            <person name="Galperin M.Y."/>
            <person name="Jogler C."/>
        </authorList>
    </citation>
    <scope>NUCLEOTIDE SEQUENCE [LARGE SCALE GENOMIC DNA]</scope>
    <source>
        <strain evidence="1 2">Mal4</strain>
    </source>
</reference>
<protein>
    <submittedName>
        <fullName evidence="1">Uncharacterized protein</fullName>
    </submittedName>
</protein>
<proteinExistence type="predicted"/>